<keyword evidence="2" id="KW-0963">Cytoplasm</keyword>
<dbReference type="GO" id="GO:0008168">
    <property type="term" value="F:methyltransferase activity"/>
    <property type="evidence" value="ECO:0007669"/>
    <property type="project" value="UniProtKB-KW"/>
</dbReference>
<keyword evidence="6" id="KW-0949">S-adenosyl-L-methionine</keyword>
<dbReference type="InterPro" id="IPR019614">
    <property type="entry name" value="SAM-dep_methyl-trfase"/>
</dbReference>
<evidence type="ECO:0000256" key="5">
    <source>
        <dbReference type="ARBA" id="ARBA00022679"/>
    </source>
</evidence>
<comment type="subcellular location">
    <subcellularLocation>
        <location evidence="1">Cytoplasm</location>
    </subcellularLocation>
</comment>
<keyword evidence="5 10" id="KW-0808">Transferase</keyword>
<dbReference type="PANTHER" id="PTHR42873">
    <property type="entry name" value="RIBOSOMAL RNA LARGE SUBUNIT METHYLTRANSFERASE"/>
    <property type="match status" value="1"/>
</dbReference>
<dbReference type="InterPro" id="IPR036974">
    <property type="entry name" value="PUA_sf"/>
</dbReference>
<dbReference type="Pfam" id="PF10672">
    <property type="entry name" value="Methyltrans_SAM"/>
    <property type="match status" value="1"/>
</dbReference>
<dbReference type="InterPro" id="IPR015947">
    <property type="entry name" value="PUA-like_sf"/>
</dbReference>
<comment type="similarity">
    <text evidence="7">Belongs to the methyltransferase superfamily. RlmI family.</text>
</comment>
<feature type="domain" description="RlmI-like PUA" evidence="9">
    <location>
        <begin position="8"/>
        <end position="72"/>
    </location>
</feature>
<evidence type="ECO:0000259" key="9">
    <source>
        <dbReference type="Pfam" id="PF17785"/>
    </source>
</evidence>
<evidence type="ECO:0000256" key="7">
    <source>
        <dbReference type="ARBA" id="ARBA00038091"/>
    </source>
</evidence>
<reference evidence="10" key="1">
    <citation type="submission" date="2024-05" db="EMBL/GenBank/DDBJ databases">
        <title>Genome sequencing of novel strain.</title>
        <authorList>
            <person name="Ganbat D."/>
            <person name="Ganbat S."/>
            <person name="Lee S.-J."/>
        </authorList>
    </citation>
    <scope>NUCLEOTIDE SEQUENCE</scope>
    <source>
        <strain evidence="10">SMD15-11</strain>
    </source>
</reference>
<feature type="domain" description="S-adenosylmethionine-dependent methyltransferase" evidence="8">
    <location>
        <begin position="177"/>
        <end position="393"/>
    </location>
</feature>
<dbReference type="GO" id="GO:0032259">
    <property type="term" value="P:methylation"/>
    <property type="evidence" value="ECO:0007669"/>
    <property type="project" value="UniProtKB-KW"/>
</dbReference>
<evidence type="ECO:0000256" key="6">
    <source>
        <dbReference type="ARBA" id="ARBA00022691"/>
    </source>
</evidence>
<dbReference type="CDD" id="cd11572">
    <property type="entry name" value="RlmI_M_like"/>
    <property type="match status" value="1"/>
</dbReference>
<dbReference type="GO" id="GO:0005737">
    <property type="term" value="C:cytoplasm"/>
    <property type="evidence" value="ECO:0007669"/>
    <property type="project" value="UniProtKB-SubCell"/>
</dbReference>
<dbReference type="PROSITE" id="PS50890">
    <property type="entry name" value="PUA"/>
    <property type="match status" value="1"/>
</dbReference>
<evidence type="ECO:0000256" key="3">
    <source>
        <dbReference type="ARBA" id="ARBA00022552"/>
    </source>
</evidence>
<evidence type="ECO:0000256" key="4">
    <source>
        <dbReference type="ARBA" id="ARBA00022603"/>
    </source>
</evidence>
<dbReference type="Gene3D" id="2.30.130.10">
    <property type="entry name" value="PUA domain"/>
    <property type="match status" value="1"/>
</dbReference>
<evidence type="ECO:0000313" key="10">
    <source>
        <dbReference type="EMBL" id="XDT70896.1"/>
    </source>
</evidence>
<dbReference type="EMBL" id="CP154858">
    <property type="protein sequence ID" value="XDT70896.1"/>
    <property type="molecule type" value="Genomic_DNA"/>
</dbReference>
<gene>
    <name evidence="10" type="ORF">AAIA72_08715</name>
</gene>
<evidence type="ECO:0000256" key="1">
    <source>
        <dbReference type="ARBA" id="ARBA00004496"/>
    </source>
</evidence>
<dbReference type="CDD" id="cd02440">
    <property type="entry name" value="AdoMet_MTases"/>
    <property type="match status" value="1"/>
</dbReference>
<dbReference type="EC" id="2.1.1.-" evidence="10"/>
<dbReference type="Gene3D" id="3.30.750.80">
    <property type="entry name" value="RNA methyltransferase domain (HRMD) like"/>
    <property type="match status" value="1"/>
</dbReference>
<name>A0AB39USE4_9GAMM</name>
<proteinExistence type="inferred from homology"/>
<evidence type="ECO:0000256" key="2">
    <source>
        <dbReference type="ARBA" id="ARBA00022490"/>
    </source>
</evidence>
<dbReference type="InterPro" id="IPR041532">
    <property type="entry name" value="RlmI-like_PUA"/>
</dbReference>
<dbReference type="CDD" id="cd21153">
    <property type="entry name" value="PUA_RlmI"/>
    <property type="match status" value="1"/>
</dbReference>
<keyword evidence="4 10" id="KW-0489">Methyltransferase</keyword>
<dbReference type="Pfam" id="PF17785">
    <property type="entry name" value="PUA_3"/>
    <property type="match status" value="1"/>
</dbReference>
<accession>A0AB39USE4</accession>
<dbReference type="GO" id="GO:0006364">
    <property type="term" value="P:rRNA processing"/>
    <property type="evidence" value="ECO:0007669"/>
    <property type="project" value="UniProtKB-KW"/>
</dbReference>
<sequence length="399" mass="44093">MERPTLALKPKAERRLRGGHVWVYSNEVDTDTTPLADLEPGAEALITTHDGKPLGVFMVNPHALICARLISRHPKQGLTKSLLKRRLEQADALRQALVGGTSYRMVYGDSDGLPGLVIDRFGQDFVIQNSVAGMEPWLPVVVRLLASKWEAGTIWLKNDGKMREVEGLPGEVTCAHGEARAELAVEENGVACRFNVLEGQKTGWFFDHRNNRARLNALIQRLDAPRVLDVFSYVGGWGVQALAHGAAEVDFVDASEPALQWAGDNAEAVGGAHRLLAGNAFDVLKALCDEKERYDVVVLDPPALIPRRKDIRNGEQAYRRLNQLALRLVKPGGWLMTGSCSMHLERARLLDLVRAASREVDRDVRLVWEGHQGEDHPILPAVPETAYLKAMLFHVSLVG</sequence>
<dbReference type="GO" id="GO:0003723">
    <property type="term" value="F:RNA binding"/>
    <property type="evidence" value="ECO:0007669"/>
    <property type="project" value="InterPro"/>
</dbReference>
<dbReference type="AlphaFoldDB" id="A0AB39USE4"/>
<dbReference type="InterPro" id="IPR029063">
    <property type="entry name" value="SAM-dependent_MTases_sf"/>
</dbReference>
<dbReference type="KEGG" id="tcd:AAIA72_08715"/>
<dbReference type="PANTHER" id="PTHR42873:SF1">
    <property type="entry name" value="S-ADENOSYLMETHIONINE-DEPENDENT METHYLTRANSFERASE DOMAIN-CONTAINING PROTEIN"/>
    <property type="match status" value="1"/>
</dbReference>
<dbReference type="SUPFAM" id="SSF53335">
    <property type="entry name" value="S-adenosyl-L-methionine-dependent methyltransferases"/>
    <property type="match status" value="1"/>
</dbReference>
<organism evidence="10">
    <name type="scientific">Thermohahella caldifontis</name>
    <dbReference type="NCBI Taxonomy" id="3142973"/>
    <lineage>
        <taxon>Bacteria</taxon>
        <taxon>Pseudomonadati</taxon>
        <taxon>Pseudomonadota</taxon>
        <taxon>Gammaproteobacteria</taxon>
        <taxon>Oceanospirillales</taxon>
        <taxon>Hahellaceae</taxon>
        <taxon>Thermohahella</taxon>
    </lineage>
</organism>
<protein>
    <submittedName>
        <fullName evidence="10">Class I SAM-dependent rRNA methyltransferase</fullName>
        <ecNumber evidence="10">2.1.1.-</ecNumber>
    </submittedName>
</protein>
<evidence type="ECO:0000259" key="8">
    <source>
        <dbReference type="Pfam" id="PF10672"/>
    </source>
</evidence>
<dbReference type="RefSeq" id="WP_369599937.1">
    <property type="nucleotide sequence ID" value="NZ_CP154858.1"/>
</dbReference>
<dbReference type="Gene3D" id="3.40.50.150">
    <property type="entry name" value="Vaccinia Virus protein VP39"/>
    <property type="match status" value="1"/>
</dbReference>
<dbReference type="SUPFAM" id="SSF88697">
    <property type="entry name" value="PUA domain-like"/>
    <property type="match status" value="1"/>
</dbReference>
<keyword evidence="3" id="KW-0698">rRNA processing</keyword>